<dbReference type="Proteomes" id="UP000199063">
    <property type="component" value="Unassembled WGS sequence"/>
</dbReference>
<dbReference type="GeneID" id="40831201"/>
<name>A0A1G9VWS2_9ACTN</name>
<reference evidence="2" key="1">
    <citation type="submission" date="2016-10" db="EMBL/GenBank/DDBJ databases">
        <authorList>
            <person name="Varghese N."/>
            <person name="Submissions S."/>
        </authorList>
    </citation>
    <scope>NUCLEOTIDE SEQUENCE [LARGE SCALE GENOMIC DNA]</scope>
    <source>
        <strain evidence="2">CGMCC 4.7042</strain>
    </source>
</reference>
<keyword evidence="2" id="KW-1185">Reference proteome</keyword>
<organism evidence="1 2">
    <name type="scientific">Streptomyces wuyuanensis</name>
    <dbReference type="NCBI Taxonomy" id="1196353"/>
    <lineage>
        <taxon>Bacteria</taxon>
        <taxon>Bacillati</taxon>
        <taxon>Actinomycetota</taxon>
        <taxon>Actinomycetes</taxon>
        <taxon>Kitasatosporales</taxon>
        <taxon>Streptomycetaceae</taxon>
        <taxon>Streptomyces</taxon>
    </lineage>
</organism>
<dbReference type="RefSeq" id="WP_143041508.1">
    <property type="nucleotide sequence ID" value="NZ_FNHI01000013.1"/>
</dbReference>
<evidence type="ECO:0000313" key="2">
    <source>
        <dbReference type="Proteomes" id="UP000199063"/>
    </source>
</evidence>
<dbReference type="EMBL" id="FNHI01000013">
    <property type="protein sequence ID" value="SDM76391.1"/>
    <property type="molecule type" value="Genomic_DNA"/>
</dbReference>
<accession>A0A1G9VWS2</accession>
<dbReference type="OrthoDB" id="4324777at2"/>
<dbReference type="STRING" id="1196353.SAMN05444921_11314"/>
<sequence>MARRARRPMANHQQIAANLRANPGQWSDVHTYRTRYTAVGIARCIRTGGREVAGYKPAGAFEAEIRNVDEGTLVRARYVGGGAR</sequence>
<dbReference type="AlphaFoldDB" id="A0A1G9VWS2"/>
<protein>
    <submittedName>
        <fullName evidence="1">Uncharacterized protein</fullName>
    </submittedName>
</protein>
<evidence type="ECO:0000313" key="1">
    <source>
        <dbReference type="EMBL" id="SDM76391.1"/>
    </source>
</evidence>
<proteinExistence type="predicted"/>
<gene>
    <name evidence="1" type="ORF">SAMN05444921_11314</name>
</gene>